<dbReference type="Pfam" id="PF06945">
    <property type="entry name" value="DUF1289"/>
    <property type="match status" value="1"/>
</dbReference>
<keyword evidence="2" id="KW-1185">Reference proteome</keyword>
<name>A0A4D7C6X1_9SPHN</name>
<dbReference type="PANTHER" id="PTHR35175:SF2">
    <property type="entry name" value="DUF1289 DOMAIN-CONTAINING PROTEIN"/>
    <property type="match status" value="1"/>
</dbReference>
<gene>
    <name evidence="1" type="ORF">E6W36_09510</name>
</gene>
<sequence>MPQPEHCATRHRPDTHDFPCRMLCQLDASGRYCTGCWRHRDEIAAWQSLSEAERLQIMAALPAREAMLRSGTICDWIRSDAA</sequence>
<evidence type="ECO:0000313" key="1">
    <source>
        <dbReference type="EMBL" id="QCI79680.1"/>
    </source>
</evidence>
<dbReference type="EMBL" id="CP039704">
    <property type="protein sequence ID" value="QCI79680.1"/>
    <property type="molecule type" value="Genomic_DNA"/>
</dbReference>
<dbReference type="AlphaFoldDB" id="A0A4D7C6X1"/>
<dbReference type="PANTHER" id="PTHR35175">
    <property type="entry name" value="DUF1289 DOMAIN-CONTAINING PROTEIN"/>
    <property type="match status" value="1"/>
</dbReference>
<accession>A0A4D7C6X1</accession>
<protein>
    <submittedName>
        <fullName evidence="1">DUF1289 domain-containing protein</fullName>
    </submittedName>
</protein>
<dbReference type="InterPro" id="IPR010710">
    <property type="entry name" value="DUF1289"/>
</dbReference>
<reference evidence="2" key="1">
    <citation type="submission" date="2019-04" db="EMBL/GenBank/DDBJ databases">
        <title>Complete genome sequence of Sphingomonas sp. W1-2-3.</title>
        <authorList>
            <person name="Im W.T."/>
        </authorList>
    </citation>
    <scope>NUCLEOTIDE SEQUENCE [LARGE SCALE GENOMIC DNA]</scope>
    <source>
        <strain evidence="2">W1-2-3</strain>
    </source>
</reference>
<organism evidence="1 2">
    <name type="scientific">Hankyongella ginsenosidimutans</name>
    <dbReference type="NCBI Taxonomy" id="1763828"/>
    <lineage>
        <taxon>Bacteria</taxon>
        <taxon>Pseudomonadati</taxon>
        <taxon>Pseudomonadota</taxon>
        <taxon>Alphaproteobacteria</taxon>
        <taxon>Sphingomonadales</taxon>
        <taxon>Sphingomonadaceae</taxon>
        <taxon>Hankyongella</taxon>
    </lineage>
</organism>
<proteinExistence type="predicted"/>
<dbReference type="Proteomes" id="UP000298714">
    <property type="component" value="Chromosome"/>
</dbReference>
<dbReference type="KEGG" id="hgn:E6W36_09510"/>
<evidence type="ECO:0000313" key="2">
    <source>
        <dbReference type="Proteomes" id="UP000298714"/>
    </source>
</evidence>